<comment type="caution">
    <text evidence="9">The sequence shown here is derived from an EMBL/GenBank/DDBJ whole genome shotgun (WGS) entry which is preliminary data.</text>
</comment>
<gene>
    <name evidence="9" type="ORF">CXB51_017355</name>
</gene>
<dbReference type="OrthoDB" id="111931at2759"/>
<dbReference type="InterPro" id="IPR041373">
    <property type="entry name" value="RT_RNaseH"/>
</dbReference>
<dbReference type="Pfam" id="PF08284">
    <property type="entry name" value="RVP_2"/>
    <property type="match status" value="1"/>
</dbReference>
<dbReference type="PANTHER" id="PTHR34072:SF52">
    <property type="entry name" value="RIBONUCLEASE H"/>
    <property type="match status" value="1"/>
</dbReference>
<evidence type="ECO:0000259" key="8">
    <source>
        <dbReference type="PROSITE" id="PS50994"/>
    </source>
</evidence>
<evidence type="ECO:0000256" key="6">
    <source>
        <dbReference type="ARBA" id="ARBA00022801"/>
    </source>
</evidence>
<dbReference type="InterPro" id="IPR043128">
    <property type="entry name" value="Rev_trsase/Diguanyl_cyclase"/>
</dbReference>
<dbReference type="GO" id="GO:0015074">
    <property type="term" value="P:DNA integration"/>
    <property type="evidence" value="ECO:0007669"/>
    <property type="project" value="InterPro"/>
</dbReference>
<dbReference type="Pfam" id="PF17917">
    <property type="entry name" value="RT_RNaseH"/>
    <property type="match status" value="1"/>
</dbReference>
<dbReference type="InterPro" id="IPR012337">
    <property type="entry name" value="RNaseH-like_sf"/>
</dbReference>
<protein>
    <recommendedName>
        <fullName evidence="1">RNA-directed DNA polymerase</fullName>
        <ecNumber evidence="1">2.7.7.49</ecNumber>
    </recommendedName>
</protein>
<sequence>MELLFREFDLILGMDWLVKHRVSLDCATKRVVLRTEEDNEVVVIGECWNYLMNVISTLVAEKLVRKGCEAFLAYISVSVSGDSTVKDIRTDHEDVYDYRQPNKLIIKNKYPLLKIDDLFDQFRRASALRVPSYAFRVDECTGYIYGSDKPCASALSGSVRYISVSFDFVGHVVSTEGIRVDPRKIEVVLDWKQPKNVSEIRRFLGLAGYYRLFMEGFSLIAAPLTKLLRKGVPFPESEKEFVVYSDDSHVGLGHVLMQDSKIVAYASCQLKTHEANYLTHDLELVVVVFALKFWRHYLYDYGYTIEYHPSKANVVADVLSRRAMTDLRGCSLDLVCSTMRIRDRQLKDESLGLRFCQVESGSTINFGLNSDGREVTDFMAQCLTCQQVKAEHQLPSGLLRLVKIPLWKWERVTMDFVSGLPLTPTEKDYVWVIMDRLTKSVHFILVRTDYSLQKLVKLCIFEIVRLHGVSVSIISDRNPHFTSRFWKKLHEALGSRLDFSTAFHLQTDGQSERVIQILEDMLRSCVIDFRGS</sequence>
<dbReference type="Proteomes" id="UP000701853">
    <property type="component" value="Chromosome 7"/>
</dbReference>
<evidence type="ECO:0000313" key="10">
    <source>
        <dbReference type="Proteomes" id="UP000701853"/>
    </source>
</evidence>
<dbReference type="GO" id="GO:0003964">
    <property type="term" value="F:RNA-directed DNA polymerase activity"/>
    <property type="evidence" value="ECO:0007669"/>
    <property type="project" value="UniProtKB-KW"/>
</dbReference>
<accession>A0A8J6D0T7</accession>
<keyword evidence="3" id="KW-0548">Nucleotidyltransferase</keyword>
<evidence type="ECO:0000256" key="1">
    <source>
        <dbReference type="ARBA" id="ARBA00012493"/>
    </source>
</evidence>
<dbReference type="GO" id="GO:0003676">
    <property type="term" value="F:nucleic acid binding"/>
    <property type="evidence" value="ECO:0007669"/>
    <property type="project" value="InterPro"/>
</dbReference>
<reference evidence="9 10" key="1">
    <citation type="journal article" date="2021" name="bioRxiv">
        <title>The Gossypium anomalum genome as a resource for cotton improvement and evolutionary analysis of hybrid incompatibility.</title>
        <authorList>
            <person name="Grover C.E."/>
            <person name="Yuan D."/>
            <person name="Arick M.A."/>
            <person name="Miller E.R."/>
            <person name="Hu G."/>
            <person name="Peterson D.G."/>
            <person name="Wendel J.F."/>
            <person name="Udall J.A."/>
        </authorList>
    </citation>
    <scope>NUCLEOTIDE SEQUENCE [LARGE SCALE GENOMIC DNA]</scope>
    <source>
        <strain evidence="9">JFW-Udall</strain>
        <tissue evidence="9">Leaf</tissue>
    </source>
</reference>
<dbReference type="InterPro" id="IPR021109">
    <property type="entry name" value="Peptidase_aspartic_dom_sf"/>
</dbReference>
<dbReference type="PANTHER" id="PTHR34072">
    <property type="entry name" value="ENZYMATIC POLYPROTEIN-RELATED"/>
    <property type="match status" value="1"/>
</dbReference>
<keyword evidence="4" id="KW-0540">Nuclease</keyword>
<dbReference type="GO" id="GO:0004519">
    <property type="term" value="F:endonuclease activity"/>
    <property type="evidence" value="ECO:0007669"/>
    <property type="project" value="UniProtKB-KW"/>
</dbReference>
<evidence type="ECO:0000256" key="7">
    <source>
        <dbReference type="ARBA" id="ARBA00022918"/>
    </source>
</evidence>
<evidence type="ECO:0000313" key="9">
    <source>
        <dbReference type="EMBL" id="KAG8489305.1"/>
    </source>
</evidence>
<evidence type="ECO:0000256" key="4">
    <source>
        <dbReference type="ARBA" id="ARBA00022722"/>
    </source>
</evidence>
<dbReference type="AlphaFoldDB" id="A0A8J6D0T7"/>
<keyword evidence="5" id="KW-0255">Endonuclease</keyword>
<keyword evidence="2" id="KW-0808">Transferase</keyword>
<evidence type="ECO:0000256" key="2">
    <source>
        <dbReference type="ARBA" id="ARBA00022679"/>
    </source>
</evidence>
<keyword evidence="7" id="KW-0695">RNA-directed DNA polymerase</keyword>
<dbReference type="GO" id="GO:0016787">
    <property type="term" value="F:hydrolase activity"/>
    <property type="evidence" value="ECO:0007669"/>
    <property type="project" value="UniProtKB-KW"/>
</dbReference>
<name>A0A8J6D0T7_9ROSI</name>
<organism evidence="9 10">
    <name type="scientific">Gossypium anomalum</name>
    <dbReference type="NCBI Taxonomy" id="47600"/>
    <lineage>
        <taxon>Eukaryota</taxon>
        <taxon>Viridiplantae</taxon>
        <taxon>Streptophyta</taxon>
        <taxon>Embryophyta</taxon>
        <taxon>Tracheophyta</taxon>
        <taxon>Spermatophyta</taxon>
        <taxon>Magnoliopsida</taxon>
        <taxon>eudicotyledons</taxon>
        <taxon>Gunneridae</taxon>
        <taxon>Pentapetalae</taxon>
        <taxon>rosids</taxon>
        <taxon>malvids</taxon>
        <taxon>Malvales</taxon>
        <taxon>Malvaceae</taxon>
        <taxon>Malvoideae</taxon>
        <taxon>Gossypium</taxon>
    </lineage>
</organism>
<dbReference type="InterPro" id="IPR036397">
    <property type="entry name" value="RNaseH_sf"/>
</dbReference>
<evidence type="ECO:0000256" key="3">
    <source>
        <dbReference type="ARBA" id="ARBA00022695"/>
    </source>
</evidence>
<dbReference type="SUPFAM" id="SSF56672">
    <property type="entry name" value="DNA/RNA polymerases"/>
    <property type="match status" value="1"/>
</dbReference>
<dbReference type="Gene3D" id="2.40.70.10">
    <property type="entry name" value="Acid Proteases"/>
    <property type="match status" value="1"/>
</dbReference>
<evidence type="ECO:0000256" key="5">
    <source>
        <dbReference type="ARBA" id="ARBA00022759"/>
    </source>
</evidence>
<dbReference type="SUPFAM" id="SSF53098">
    <property type="entry name" value="Ribonuclease H-like"/>
    <property type="match status" value="1"/>
</dbReference>
<dbReference type="PROSITE" id="PS50994">
    <property type="entry name" value="INTEGRASE"/>
    <property type="match status" value="1"/>
</dbReference>
<dbReference type="EC" id="2.7.7.49" evidence="1"/>
<keyword evidence="6" id="KW-0378">Hydrolase</keyword>
<dbReference type="EMBL" id="JAHUZN010000007">
    <property type="protein sequence ID" value="KAG8489305.1"/>
    <property type="molecule type" value="Genomic_DNA"/>
</dbReference>
<proteinExistence type="predicted"/>
<dbReference type="Gene3D" id="3.30.420.10">
    <property type="entry name" value="Ribonuclease H-like superfamily/Ribonuclease H"/>
    <property type="match status" value="1"/>
</dbReference>
<dbReference type="InterPro" id="IPR043502">
    <property type="entry name" value="DNA/RNA_pol_sf"/>
</dbReference>
<dbReference type="Gene3D" id="3.30.70.270">
    <property type="match status" value="1"/>
</dbReference>
<keyword evidence="10" id="KW-1185">Reference proteome</keyword>
<feature type="domain" description="Integrase catalytic" evidence="8">
    <location>
        <begin position="401"/>
        <end position="532"/>
    </location>
</feature>
<dbReference type="InterPro" id="IPR001584">
    <property type="entry name" value="Integrase_cat-core"/>
</dbReference>